<dbReference type="Pfam" id="PF07883">
    <property type="entry name" value="Cupin_2"/>
    <property type="match status" value="1"/>
</dbReference>
<dbReference type="KEGG" id="dat:HRM2_11960"/>
<dbReference type="AlphaFoldDB" id="C0QM02"/>
<dbReference type="PANTHER" id="PTHR46797">
    <property type="entry name" value="HTH-TYPE TRANSCRIPTIONAL REGULATOR"/>
    <property type="match status" value="1"/>
</dbReference>
<dbReference type="STRING" id="177437.HRM2_11960"/>
<dbReference type="eggNOG" id="COG1396">
    <property type="taxonomic scope" value="Bacteria"/>
</dbReference>
<dbReference type="RefSeq" id="WP_015903097.1">
    <property type="nucleotide sequence ID" value="NC_012108.1"/>
</dbReference>
<dbReference type="SUPFAM" id="SSF47413">
    <property type="entry name" value="lambda repressor-like DNA-binding domains"/>
    <property type="match status" value="1"/>
</dbReference>
<dbReference type="OrthoDB" id="5343295at2"/>
<dbReference type="InterPro" id="IPR013096">
    <property type="entry name" value="Cupin_2"/>
</dbReference>
<dbReference type="GO" id="GO:0003700">
    <property type="term" value="F:DNA-binding transcription factor activity"/>
    <property type="evidence" value="ECO:0007669"/>
    <property type="project" value="TreeGrafter"/>
</dbReference>
<feature type="domain" description="HTH cro/C1-type" evidence="2">
    <location>
        <begin position="15"/>
        <end position="69"/>
    </location>
</feature>
<dbReference type="HOGENOM" id="CLU_085376_3_2_7"/>
<dbReference type="PANTHER" id="PTHR46797:SF19">
    <property type="entry name" value="BLL2473 PROTEIN"/>
    <property type="match status" value="1"/>
</dbReference>
<protein>
    <submittedName>
        <fullName evidence="3">Transcriptional regulator (XRE-family protein)</fullName>
    </submittedName>
</protein>
<dbReference type="InterPro" id="IPR014710">
    <property type="entry name" value="RmlC-like_jellyroll"/>
</dbReference>
<dbReference type="InterPro" id="IPR001387">
    <property type="entry name" value="Cro/C1-type_HTH"/>
</dbReference>
<evidence type="ECO:0000313" key="3">
    <source>
        <dbReference type="EMBL" id="ACN14308.1"/>
    </source>
</evidence>
<dbReference type="GO" id="GO:0005829">
    <property type="term" value="C:cytosol"/>
    <property type="evidence" value="ECO:0007669"/>
    <property type="project" value="TreeGrafter"/>
</dbReference>
<keyword evidence="4" id="KW-1185">Reference proteome</keyword>
<dbReference type="eggNOG" id="COG1917">
    <property type="taxonomic scope" value="Bacteria"/>
</dbReference>
<dbReference type="Proteomes" id="UP000000442">
    <property type="component" value="Chromosome"/>
</dbReference>
<dbReference type="CDD" id="cd02209">
    <property type="entry name" value="cupin_XRE_C"/>
    <property type="match status" value="1"/>
</dbReference>
<organism evidence="3 4">
    <name type="scientific">Desulforapulum autotrophicum (strain ATCC 43914 / DSM 3382 / VKM B-1955 / HRM2)</name>
    <name type="common">Desulfobacterium autotrophicum</name>
    <dbReference type="NCBI Taxonomy" id="177437"/>
    <lineage>
        <taxon>Bacteria</taxon>
        <taxon>Pseudomonadati</taxon>
        <taxon>Thermodesulfobacteriota</taxon>
        <taxon>Desulfobacteria</taxon>
        <taxon>Desulfobacterales</taxon>
        <taxon>Desulfobacteraceae</taxon>
        <taxon>Desulforapulum</taxon>
    </lineage>
</organism>
<dbReference type="InterPro" id="IPR010982">
    <property type="entry name" value="Lambda_DNA-bd_dom_sf"/>
</dbReference>
<evidence type="ECO:0000259" key="2">
    <source>
        <dbReference type="PROSITE" id="PS50943"/>
    </source>
</evidence>
<dbReference type="Pfam" id="PF01381">
    <property type="entry name" value="HTH_3"/>
    <property type="match status" value="1"/>
</dbReference>
<evidence type="ECO:0000313" key="4">
    <source>
        <dbReference type="Proteomes" id="UP000000442"/>
    </source>
</evidence>
<dbReference type="InterPro" id="IPR050807">
    <property type="entry name" value="TransReg_Diox_bact_type"/>
</dbReference>
<evidence type="ECO:0000256" key="1">
    <source>
        <dbReference type="ARBA" id="ARBA00023125"/>
    </source>
</evidence>
<name>C0QM02_DESAH</name>
<dbReference type="PROSITE" id="PS50943">
    <property type="entry name" value="HTH_CROC1"/>
    <property type="match status" value="1"/>
</dbReference>
<reference evidence="3 4" key="1">
    <citation type="journal article" date="2009" name="Environ. Microbiol.">
        <title>Genome sequence of Desulfobacterium autotrophicum HRM2, a marine sulfate reducer oxidizing organic carbon completely to carbon dioxide.</title>
        <authorList>
            <person name="Strittmatter A.W."/>
            <person name="Liesegang H."/>
            <person name="Rabus R."/>
            <person name="Decker I."/>
            <person name="Amann J."/>
            <person name="Andres S."/>
            <person name="Henne A."/>
            <person name="Fricke W.F."/>
            <person name="Martinez-Arias R."/>
            <person name="Bartels D."/>
            <person name="Goesmann A."/>
            <person name="Krause L."/>
            <person name="Puehler A."/>
            <person name="Klenk H.P."/>
            <person name="Richter M."/>
            <person name="Schuler M."/>
            <person name="Gloeckner F.O."/>
            <person name="Meyerdierks A."/>
            <person name="Gottschalk G."/>
            <person name="Amann R."/>
        </authorList>
    </citation>
    <scope>NUCLEOTIDE SEQUENCE [LARGE SCALE GENOMIC DNA]</scope>
    <source>
        <strain evidence="4">ATCC 43914 / DSM 3382 / HRM2</strain>
    </source>
</reference>
<dbReference type="EMBL" id="CP001087">
    <property type="protein sequence ID" value="ACN14308.1"/>
    <property type="molecule type" value="Genomic_DNA"/>
</dbReference>
<sequence>MNKNTPVYGEIAARLRGLRDAIDLTTTEMAQRVDMPEQNVIDYESGAMDIPVSYLFSVAKAFNLDPTVLMSGDESRLHSYSLVKKNNVMAVERHKAYDYHSLAHKFSNRTMEPFRVIVPPKPKEELSFNDHPGQEFIHMLSGRLEVCLGKETLVMEPGDSLYFNSHIPHAMRGLDDQEAVFLDVLA</sequence>
<dbReference type="SUPFAM" id="SSF51182">
    <property type="entry name" value="RmlC-like cupins"/>
    <property type="match status" value="1"/>
</dbReference>
<accession>C0QM02</accession>
<dbReference type="SMART" id="SM00530">
    <property type="entry name" value="HTH_XRE"/>
    <property type="match status" value="1"/>
</dbReference>
<dbReference type="CDD" id="cd00093">
    <property type="entry name" value="HTH_XRE"/>
    <property type="match status" value="1"/>
</dbReference>
<keyword evidence="1" id="KW-0238">DNA-binding</keyword>
<dbReference type="GO" id="GO:0003677">
    <property type="term" value="F:DNA binding"/>
    <property type="evidence" value="ECO:0007669"/>
    <property type="project" value="UniProtKB-KW"/>
</dbReference>
<proteinExistence type="predicted"/>
<gene>
    <name evidence="3" type="ordered locus">HRM2_11960</name>
</gene>
<dbReference type="Gene3D" id="1.10.260.40">
    <property type="entry name" value="lambda repressor-like DNA-binding domains"/>
    <property type="match status" value="1"/>
</dbReference>
<dbReference type="Gene3D" id="2.60.120.10">
    <property type="entry name" value="Jelly Rolls"/>
    <property type="match status" value="1"/>
</dbReference>
<dbReference type="InterPro" id="IPR011051">
    <property type="entry name" value="RmlC_Cupin_sf"/>
</dbReference>